<name>A0ABS6XR69_9SPHN</name>
<dbReference type="Proteomes" id="UP001197214">
    <property type="component" value="Unassembled WGS sequence"/>
</dbReference>
<reference evidence="3 4" key="1">
    <citation type="submission" date="2021-07" db="EMBL/GenBank/DDBJ databases">
        <title>Stakelama flava sp. nov., a novel endophytic bacterium isolated from branch of Kandelia candel.</title>
        <authorList>
            <person name="Tuo L."/>
        </authorList>
    </citation>
    <scope>NUCLEOTIDE SEQUENCE [LARGE SCALE GENOMIC DNA]</scope>
    <source>
        <strain evidence="3 4">CBK3Z-3</strain>
    </source>
</reference>
<dbReference type="InterPro" id="IPR048020">
    <property type="entry name" value="Transpos_IS3"/>
</dbReference>
<organism evidence="3 4">
    <name type="scientific">Stakelama flava</name>
    <dbReference type="NCBI Taxonomy" id="2860338"/>
    <lineage>
        <taxon>Bacteria</taxon>
        <taxon>Pseudomonadati</taxon>
        <taxon>Pseudomonadota</taxon>
        <taxon>Alphaproteobacteria</taxon>
        <taxon>Sphingomonadales</taxon>
        <taxon>Sphingomonadaceae</taxon>
        <taxon>Stakelama</taxon>
    </lineage>
</organism>
<dbReference type="Pfam" id="PF01527">
    <property type="entry name" value="HTH_Tnp_1"/>
    <property type="match status" value="1"/>
</dbReference>
<dbReference type="Pfam" id="PF13683">
    <property type="entry name" value="rve_3"/>
    <property type="match status" value="1"/>
</dbReference>
<dbReference type="Pfam" id="PF13276">
    <property type="entry name" value="HTH_21"/>
    <property type="match status" value="1"/>
</dbReference>
<accession>A0ABS6XR69</accession>
<evidence type="ECO:0000313" key="3">
    <source>
        <dbReference type="EMBL" id="MBW4332389.1"/>
    </source>
</evidence>
<feature type="coiled-coil region" evidence="1">
    <location>
        <begin position="49"/>
        <end position="76"/>
    </location>
</feature>
<dbReference type="InterPro" id="IPR002514">
    <property type="entry name" value="Transposase_8"/>
</dbReference>
<proteinExistence type="predicted"/>
<dbReference type="PANTHER" id="PTHR47515">
    <property type="entry name" value="LOW CALCIUM RESPONSE LOCUS PROTEIN T"/>
    <property type="match status" value="1"/>
</dbReference>
<keyword evidence="4" id="KW-1185">Reference proteome</keyword>
<comment type="caution">
    <text evidence="3">The sequence shown here is derived from an EMBL/GenBank/DDBJ whole genome shotgun (WGS) entry which is preliminary data.</text>
</comment>
<gene>
    <name evidence="3" type="ORF">KY084_16190</name>
</gene>
<keyword evidence="1" id="KW-0175">Coiled coil</keyword>
<evidence type="ECO:0000256" key="1">
    <source>
        <dbReference type="SAM" id="Coils"/>
    </source>
</evidence>
<evidence type="ECO:0000259" key="2">
    <source>
        <dbReference type="PROSITE" id="PS50994"/>
    </source>
</evidence>
<evidence type="ECO:0000313" key="4">
    <source>
        <dbReference type="Proteomes" id="UP001197214"/>
    </source>
</evidence>
<dbReference type="InterPro" id="IPR001584">
    <property type="entry name" value="Integrase_cat-core"/>
</dbReference>
<feature type="domain" description="Integrase catalytic" evidence="2">
    <location>
        <begin position="199"/>
        <end position="361"/>
    </location>
</feature>
<protein>
    <submittedName>
        <fullName evidence="3">IS3 family transposase</fullName>
    </submittedName>
</protein>
<dbReference type="NCBIfam" id="NF033516">
    <property type="entry name" value="transpos_IS3"/>
    <property type="match status" value="1"/>
</dbReference>
<dbReference type="RefSeq" id="WP_219239491.1">
    <property type="nucleotide sequence ID" value="NZ_JAHWZX010000030.1"/>
</dbReference>
<dbReference type="PROSITE" id="PS50994">
    <property type="entry name" value="INTEGRASE"/>
    <property type="match status" value="1"/>
</dbReference>
<dbReference type="EMBL" id="JAHWZX010000030">
    <property type="protein sequence ID" value="MBW4332389.1"/>
    <property type="molecule type" value="Genomic_DNA"/>
</dbReference>
<dbReference type="PANTHER" id="PTHR47515:SF1">
    <property type="entry name" value="BLR2054 PROTEIN"/>
    <property type="match status" value="1"/>
</dbReference>
<dbReference type="InterPro" id="IPR025948">
    <property type="entry name" value="HTH-like_dom"/>
</dbReference>
<sequence length="390" mass="45192">MKRSRFSEEQIIAVLKEQEAGMPTADVCRRHGISSATFYKWKSKYGGLEVSEARRLRQLEQENERLKKLLADSMLDNAMLKEISAQKILAPGARRQAVAHLQKVFEVSQRRACAVLGADRTMVRYVSRRPDDTKARERIRELASQRRRFGYRRLHWLLCREGWAMNHKKFRRLYREERLQVRRRGGRKRALGMRAPMTIPQGPNQRWSLDFVSDAFACGRRFRIFAVVDDYSRECVRLIADTSISGARVERELDAAVFERMVRPHTIVSDNGTELTSMAILRWSKERNVEWHYIAPGKPYQNGFIESFNARLRDELLNETIFTSLGHARQELEAWRHDYNHFRPHSSLENKTPAEMGAGSIGKPYWGHTPNTVVAITPSDGHQTGPRLSS</sequence>